<evidence type="ECO:0000313" key="3">
    <source>
        <dbReference type="Proteomes" id="UP000239663"/>
    </source>
</evidence>
<dbReference type="Proteomes" id="UP000239663">
    <property type="component" value="Unassembled WGS sequence"/>
</dbReference>
<accession>A0A2S7N276</accession>
<evidence type="ECO:0000256" key="1">
    <source>
        <dbReference type="SAM" id="MobiDB-lite"/>
    </source>
</evidence>
<proteinExistence type="predicted"/>
<protein>
    <submittedName>
        <fullName evidence="2">Uncharacterized protein</fullName>
    </submittedName>
</protein>
<dbReference type="AlphaFoldDB" id="A0A2S7N276"/>
<organism evidence="2 3">
    <name type="scientific">Pradoshia eiseniae</name>
    <dbReference type="NCBI Taxonomy" id="2064768"/>
    <lineage>
        <taxon>Bacteria</taxon>
        <taxon>Bacillati</taxon>
        <taxon>Bacillota</taxon>
        <taxon>Bacilli</taxon>
        <taxon>Bacillales</taxon>
        <taxon>Bacillaceae</taxon>
        <taxon>Pradoshia</taxon>
    </lineage>
</organism>
<name>A0A2S7N276_9BACI</name>
<gene>
    <name evidence="2" type="ORF">CYL18_05675</name>
</gene>
<keyword evidence="3" id="KW-1185">Reference proteome</keyword>
<feature type="region of interest" description="Disordered" evidence="1">
    <location>
        <begin position="1"/>
        <end position="26"/>
    </location>
</feature>
<evidence type="ECO:0000313" key="2">
    <source>
        <dbReference type="EMBL" id="PQD96090.1"/>
    </source>
</evidence>
<sequence>MTYFRQNGRDSCGKSKQIETPQRGARGGLMLARGKRAHSAENSLILKLSAMIENYRPNPYRIWSTV</sequence>
<feature type="compositionally biased region" description="Basic and acidic residues" evidence="1">
    <location>
        <begin position="7"/>
        <end position="17"/>
    </location>
</feature>
<comment type="caution">
    <text evidence="2">The sequence shown here is derived from an EMBL/GenBank/DDBJ whole genome shotgun (WGS) entry which is preliminary data.</text>
</comment>
<dbReference type="EMBL" id="PKOZ01000002">
    <property type="protein sequence ID" value="PQD96090.1"/>
    <property type="molecule type" value="Genomic_DNA"/>
</dbReference>
<reference evidence="2 3" key="1">
    <citation type="submission" date="2017-12" db="EMBL/GenBank/DDBJ databases">
        <title>Taxonomic description and draft genome of Pradoshia cofamensis Gen. nov., sp. nov., a thermotolerant bacillale isolated from anterior gut of earthworm Eisenia fetida.</title>
        <authorList>
            <person name="Saha T."/>
            <person name="Chakraborty R."/>
        </authorList>
    </citation>
    <scope>NUCLEOTIDE SEQUENCE [LARGE SCALE GENOMIC DNA]</scope>
    <source>
        <strain evidence="2 3">EAG3</strain>
    </source>
</reference>